<dbReference type="PANTHER" id="PTHR43179">
    <property type="entry name" value="RHAMNOSYLTRANSFERASE WBBL"/>
    <property type="match status" value="1"/>
</dbReference>
<dbReference type="PANTHER" id="PTHR43179:SF7">
    <property type="entry name" value="RHAMNOSYLTRANSFERASE WBBL"/>
    <property type="match status" value="1"/>
</dbReference>
<protein>
    <recommendedName>
        <fullName evidence="3">Glycosyl transferase family 2</fullName>
    </recommendedName>
</protein>
<organism evidence="1 2">
    <name type="scientific">Candidatus Woesebacteria bacterium CG22_combo_CG10-13_8_21_14_all_45_10</name>
    <dbReference type="NCBI Taxonomy" id="1975060"/>
    <lineage>
        <taxon>Bacteria</taxon>
        <taxon>Candidatus Woeseibacteriota</taxon>
    </lineage>
</organism>
<evidence type="ECO:0000313" key="2">
    <source>
        <dbReference type="Proteomes" id="UP000230759"/>
    </source>
</evidence>
<dbReference type="InterPro" id="IPR029044">
    <property type="entry name" value="Nucleotide-diphossugar_trans"/>
</dbReference>
<reference evidence="1 2" key="1">
    <citation type="submission" date="2017-09" db="EMBL/GenBank/DDBJ databases">
        <title>Depth-based differentiation of microbial function through sediment-hosted aquifers and enrichment of novel symbionts in the deep terrestrial subsurface.</title>
        <authorList>
            <person name="Probst A.J."/>
            <person name="Ladd B."/>
            <person name="Jarett J.K."/>
            <person name="Geller-Mcgrath D.E."/>
            <person name="Sieber C.M."/>
            <person name="Emerson J.B."/>
            <person name="Anantharaman K."/>
            <person name="Thomas B.C."/>
            <person name="Malmstrom R."/>
            <person name="Stieglmeier M."/>
            <person name="Klingl A."/>
            <person name="Woyke T."/>
            <person name="Ryan C.M."/>
            <person name="Banfield J.F."/>
        </authorList>
    </citation>
    <scope>NUCLEOTIDE SEQUENCE [LARGE SCALE GENOMIC DNA]</scope>
    <source>
        <strain evidence="1">CG22_combo_CG10-13_8_21_14_all_45_10</strain>
    </source>
</reference>
<gene>
    <name evidence="1" type="ORF">COX04_01115</name>
</gene>
<evidence type="ECO:0000313" key="1">
    <source>
        <dbReference type="EMBL" id="PIP57144.1"/>
    </source>
</evidence>
<evidence type="ECO:0008006" key="3">
    <source>
        <dbReference type="Google" id="ProtNLM"/>
    </source>
</evidence>
<dbReference type="Proteomes" id="UP000230759">
    <property type="component" value="Unassembled WGS sequence"/>
</dbReference>
<dbReference type="Pfam" id="PF13641">
    <property type="entry name" value="Glyco_tranf_2_3"/>
    <property type="match status" value="1"/>
</dbReference>
<name>A0A2H0BHP5_9BACT</name>
<dbReference type="AlphaFoldDB" id="A0A2H0BHP5"/>
<dbReference type="SUPFAM" id="SSF53448">
    <property type="entry name" value="Nucleotide-diphospho-sugar transferases"/>
    <property type="match status" value="1"/>
</dbReference>
<accession>A0A2H0BHP5</accession>
<dbReference type="Gene3D" id="3.90.550.10">
    <property type="entry name" value="Spore Coat Polysaccharide Biosynthesis Protein SpsA, Chain A"/>
    <property type="match status" value="1"/>
</dbReference>
<dbReference type="CDD" id="cd04186">
    <property type="entry name" value="GT_2_like_c"/>
    <property type="match status" value="1"/>
</dbReference>
<dbReference type="EMBL" id="PCSV01000027">
    <property type="protein sequence ID" value="PIP57144.1"/>
    <property type="molecule type" value="Genomic_DNA"/>
</dbReference>
<proteinExistence type="predicted"/>
<sequence>MIFMRRWFVINKPELSIIILNYNTNKLLQDCLNSLEKCKKEISFEVIVSDNASSDGSAEMVRQKFPGVTLLEGPNEGFSKGNNRARKFIQGQMVLFLNPDTKVNKGTLSATAAYLKAHKDVGALSCKLVLPSGEIDKDARRRFPTPWIAFKRLFFGNGRQYWYEDVKPNKIQEVDAIQGAFFLTRKKVLDKVGWFSEEYFFNGEDLDLCWKIKKQDLKIIYYPNVFIYHLKGASTGKSKFWKPKIAPSHKLRVKMSAVEAMEIFYRKNLWPNYPLIVNWLVIAGIKTFKLFRWFKFKFFSR</sequence>
<comment type="caution">
    <text evidence="1">The sequence shown here is derived from an EMBL/GenBank/DDBJ whole genome shotgun (WGS) entry which is preliminary data.</text>
</comment>